<evidence type="ECO:0000256" key="1">
    <source>
        <dbReference type="ARBA" id="ARBA00004141"/>
    </source>
</evidence>
<protein>
    <submittedName>
        <fullName evidence="14">Sodium/proton antiporter 1</fullName>
    </submittedName>
</protein>
<reference evidence="15" key="1">
    <citation type="journal article" date="2019" name="Nat. Commun.">
        <title>Expansion of phycobilisome linker gene families in mesophilic red algae.</title>
        <authorList>
            <person name="Lee J."/>
            <person name="Kim D."/>
            <person name="Bhattacharya D."/>
            <person name="Yoon H.S."/>
        </authorList>
    </citation>
    <scope>NUCLEOTIDE SEQUENCE [LARGE SCALE GENOMIC DNA]</scope>
    <source>
        <strain evidence="15">CCMP 1328</strain>
    </source>
</reference>
<feature type="region of interest" description="Disordered" evidence="11">
    <location>
        <begin position="69"/>
        <end position="105"/>
    </location>
</feature>
<keyword evidence="5 12" id="KW-1133">Transmembrane helix</keyword>
<evidence type="ECO:0000256" key="3">
    <source>
        <dbReference type="ARBA" id="ARBA00022449"/>
    </source>
</evidence>
<evidence type="ECO:0000256" key="2">
    <source>
        <dbReference type="ARBA" id="ARBA00022448"/>
    </source>
</evidence>
<comment type="subcellular location">
    <subcellularLocation>
        <location evidence="1">Membrane</location>
        <topology evidence="1">Multi-pass membrane protein</topology>
    </subcellularLocation>
</comment>
<feature type="transmembrane region" description="Helical" evidence="12">
    <location>
        <begin position="402"/>
        <end position="422"/>
    </location>
</feature>
<dbReference type="InterPro" id="IPR004680">
    <property type="entry name" value="Cit_transptr-like_dom"/>
</dbReference>
<dbReference type="OMA" id="WKLIAYA"/>
<evidence type="ECO:0000256" key="6">
    <source>
        <dbReference type="ARBA" id="ARBA00023053"/>
    </source>
</evidence>
<proteinExistence type="inferred from homology"/>
<evidence type="ECO:0000313" key="15">
    <source>
        <dbReference type="Proteomes" id="UP000324585"/>
    </source>
</evidence>
<dbReference type="AlphaFoldDB" id="A0A5J4YX94"/>
<sequence>MVLAGFVGGGIAARSGEASFGRCMRTRHACELSQRSPGRRLCQYSTRRVSGVGQKVSTHGALARGRTQLCMKESSGTEEKTKSSAAENGVPDAGASSHGDVPAALQEARDQSRISDLVRTIGVGLFVSIVAALVQHDWISDHESVALWAVFVVGYAGIILEEILDFNKTGVALLMSVGVWAILGTAAGGQTAEGHALVLANLNHALSEVSEIIYFLVGAMTIVEIVDAHNGFKLVTDLIRTNSRQALLWVIGLITFFMSSMLDNLTSTIVMVSLLRKLIKDPEERKLFGSVVVIAANAGGAWTPIGDVTTTMLWMNGNISTLTTMRDLLLPSLACMGGALAYLTPSMSGKVEKPTREPSGFTDDESETPLDLDTRGKLVFAVGLSALISVPIFKTVTGLPPFLGMISGLGTLWLITDVIHAGDESKQNLRASAALARIDVAGTLFFLGILLTVAGLQSAGLLQELAVYLDSHVPSRELIAMAIGLLSAVVDNVPLVAATMGMYNLNDFPVDSALWQLIAYSAGVGGSILVIGSAAGVALMGMEKVDFMWYVKKISVPAAIGFFAGFGVYALQSAFIAPRSQHRKLRASAKAPLSISNCAHLRVRYCLVAVALSTRSTSARLFGLSQNQSSADMRNIRST</sequence>
<feature type="transmembrane region" description="Helical" evidence="12">
    <location>
        <begin position="478"/>
        <end position="505"/>
    </location>
</feature>
<evidence type="ECO:0000256" key="11">
    <source>
        <dbReference type="SAM" id="MobiDB-lite"/>
    </source>
</evidence>
<keyword evidence="9" id="KW-0739">Sodium transport</keyword>
<feature type="transmembrane region" description="Helical" evidence="12">
    <location>
        <begin position="117"/>
        <end position="134"/>
    </location>
</feature>
<dbReference type="OrthoDB" id="2865258at2759"/>
<dbReference type="GO" id="GO:0006814">
    <property type="term" value="P:sodium ion transport"/>
    <property type="evidence" value="ECO:0007669"/>
    <property type="project" value="UniProtKB-KW"/>
</dbReference>
<gene>
    <name evidence="14" type="ORF">FVE85_2354</name>
</gene>
<dbReference type="NCBIfam" id="NF038006">
    <property type="entry name" value="NhaD_1"/>
    <property type="match status" value="1"/>
</dbReference>
<evidence type="ECO:0000256" key="9">
    <source>
        <dbReference type="ARBA" id="ARBA00023201"/>
    </source>
</evidence>
<comment type="caution">
    <text evidence="14">The sequence shown here is derived from an EMBL/GenBank/DDBJ whole genome shotgun (WGS) entry which is preliminary data.</text>
</comment>
<feature type="transmembrane region" description="Helical" evidence="12">
    <location>
        <begin position="434"/>
        <end position="458"/>
    </location>
</feature>
<organism evidence="14 15">
    <name type="scientific">Porphyridium purpureum</name>
    <name type="common">Red alga</name>
    <name type="synonym">Porphyridium cruentum</name>
    <dbReference type="NCBI Taxonomy" id="35688"/>
    <lineage>
        <taxon>Eukaryota</taxon>
        <taxon>Rhodophyta</taxon>
        <taxon>Bangiophyceae</taxon>
        <taxon>Porphyridiales</taxon>
        <taxon>Porphyridiaceae</taxon>
        <taxon>Porphyridium</taxon>
    </lineage>
</organism>
<dbReference type="Proteomes" id="UP000324585">
    <property type="component" value="Unassembled WGS sequence"/>
</dbReference>
<evidence type="ECO:0000256" key="10">
    <source>
        <dbReference type="ARBA" id="ARBA00025753"/>
    </source>
</evidence>
<keyword evidence="15" id="KW-1185">Reference proteome</keyword>
<evidence type="ECO:0000256" key="4">
    <source>
        <dbReference type="ARBA" id="ARBA00022692"/>
    </source>
</evidence>
<evidence type="ECO:0000313" key="14">
    <source>
        <dbReference type="EMBL" id="KAA8496199.1"/>
    </source>
</evidence>
<dbReference type="InterPro" id="IPR045016">
    <property type="entry name" value="NhaD-like"/>
</dbReference>
<feature type="transmembrane region" description="Helical" evidence="12">
    <location>
        <begin position="171"/>
        <end position="189"/>
    </location>
</feature>
<keyword evidence="2" id="KW-0813">Transport</keyword>
<keyword evidence="7" id="KW-0406">Ion transport</keyword>
<dbReference type="Pfam" id="PF03600">
    <property type="entry name" value="CitMHS"/>
    <property type="match status" value="1"/>
</dbReference>
<dbReference type="PANTHER" id="PTHR43269:SF2">
    <property type="entry name" value="SODIUM_PROTON ANTIPORTER 1-RELATED"/>
    <property type="match status" value="1"/>
</dbReference>
<dbReference type="GO" id="GO:0016020">
    <property type="term" value="C:membrane"/>
    <property type="evidence" value="ECO:0007669"/>
    <property type="project" value="UniProtKB-SubCell"/>
</dbReference>
<feature type="transmembrane region" description="Helical" evidence="12">
    <location>
        <begin position="146"/>
        <end position="164"/>
    </location>
</feature>
<dbReference type="PANTHER" id="PTHR43269">
    <property type="entry name" value="SODIUM/PROTON ANTIPORTER 1-RELATED"/>
    <property type="match status" value="1"/>
</dbReference>
<keyword evidence="8 12" id="KW-0472">Membrane</keyword>
<evidence type="ECO:0000259" key="13">
    <source>
        <dbReference type="Pfam" id="PF03600"/>
    </source>
</evidence>
<dbReference type="EMBL" id="VRMN01000003">
    <property type="protein sequence ID" value="KAA8496199.1"/>
    <property type="molecule type" value="Genomic_DNA"/>
</dbReference>
<feature type="transmembrane region" description="Helical" evidence="12">
    <location>
        <begin position="517"/>
        <end position="542"/>
    </location>
</feature>
<feature type="domain" description="Citrate transporter-like" evidence="13">
    <location>
        <begin position="156"/>
        <end position="501"/>
    </location>
</feature>
<accession>A0A5J4YX94</accession>
<feature type="transmembrane region" description="Helical" evidence="12">
    <location>
        <begin position="554"/>
        <end position="577"/>
    </location>
</feature>
<feature type="transmembrane region" description="Helical" evidence="12">
    <location>
        <begin position="246"/>
        <end position="275"/>
    </location>
</feature>
<comment type="similarity">
    <text evidence="10">Belongs to the NhaD Na(+)/H(+) (TC 2.A.62) antiporter family.</text>
</comment>
<evidence type="ECO:0000256" key="5">
    <source>
        <dbReference type="ARBA" id="ARBA00022989"/>
    </source>
</evidence>
<evidence type="ECO:0000256" key="7">
    <source>
        <dbReference type="ARBA" id="ARBA00023065"/>
    </source>
</evidence>
<keyword evidence="4 12" id="KW-0812">Transmembrane</keyword>
<keyword evidence="6" id="KW-0915">Sodium</keyword>
<evidence type="ECO:0000256" key="8">
    <source>
        <dbReference type="ARBA" id="ARBA00023136"/>
    </source>
</evidence>
<keyword evidence="3" id="KW-0050">Antiport</keyword>
<dbReference type="GO" id="GO:0015297">
    <property type="term" value="F:antiporter activity"/>
    <property type="evidence" value="ECO:0007669"/>
    <property type="project" value="UniProtKB-KW"/>
</dbReference>
<name>A0A5J4YX94_PORPP</name>
<feature type="region of interest" description="Disordered" evidence="11">
    <location>
        <begin position="349"/>
        <end position="369"/>
    </location>
</feature>
<evidence type="ECO:0000256" key="12">
    <source>
        <dbReference type="SAM" id="Phobius"/>
    </source>
</evidence>